<feature type="region of interest" description="Disordered" evidence="5">
    <location>
        <begin position="1"/>
        <end position="31"/>
    </location>
</feature>
<dbReference type="PANTHER" id="PTHR12132:SF1">
    <property type="entry name" value="DNA REPAIR PROTEIN RAD52 HOMOLOG"/>
    <property type="match status" value="1"/>
</dbReference>
<keyword evidence="4" id="KW-0234">DNA repair</keyword>
<dbReference type="AlphaFoldDB" id="A0A9P5VIH5"/>
<dbReference type="GO" id="GO:0000724">
    <property type="term" value="P:double-strand break repair via homologous recombination"/>
    <property type="evidence" value="ECO:0007669"/>
    <property type="project" value="TreeGrafter"/>
</dbReference>
<comment type="caution">
    <text evidence="6">The sequence shown here is derived from an EMBL/GenBank/DDBJ whole genome shotgun (WGS) entry which is preliminary data.</text>
</comment>
<dbReference type="InterPro" id="IPR041247">
    <property type="entry name" value="Rad52_fam"/>
</dbReference>
<evidence type="ECO:0000256" key="2">
    <source>
        <dbReference type="ARBA" id="ARBA00022763"/>
    </source>
</evidence>
<keyword evidence="7" id="KW-1185">Reference proteome</keyword>
<feature type="compositionally biased region" description="Basic and acidic residues" evidence="5">
    <location>
        <begin position="22"/>
        <end position="31"/>
    </location>
</feature>
<feature type="compositionally biased region" description="Polar residues" evidence="5">
    <location>
        <begin position="510"/>
        <end position="521"/>
    </location>
</feature>
<dbReference type="SUPFAM" id="SSF54768">
    <property type="entry name" value="dsRNA-binding domain-like"/>
    <property type="match status" value="1"/>
</dbReference>
<dbReference type="PANTHER" id="PTHR12132">
    <property type="entry name" value="DNA REPAIR AND RECOMBINATION PROTEIN RAD52, RAD59"/>
    <property type="match status" value="1"/>
</dbReference>
<evidence type="ECO:0000256" key="1">
    <source>
        <dbReference type="ARBA" id="ARBA00006638"/>
    </source>
</evidence>
<dbReference type="Proteomes" id="UP000696485">
    <property type="component" value="Unassembled WGS sequence"/>
</dbReference>
<evidence type="ECO:0000256" key="4">
    <source>
        <dbReference type="ARBA" id="ARBA00023204"/>
    </source>
</evidence>
<evidence type="ECO:0000256" key="5">
    <source>
        <dbReference type="SAM" id="MobiDB-lite"/>
    </source>
</evidence>
<dbReference type="InterPro" id="IPR042525">
    <property type="entry name" value="Rad52_Rad59_Rad22_sf"/>
</dbReference>
<dbReference type="EMBL" id="JAAAUY010000885">
    <property type="protein sequence ID" value="KAF9325695.1"/>
    <property type="molecule type" value="Genomic_DNA"/>
</dbReference>
<evidence type="ECO:0000313" key="7">
    <source>
        <dbReference type="Proteomes" id="UP000696485"/>
    </source>
</evidence>
<dbReference type="Gene3D" id="3.30.390.80">
    <property type="entry name" value="DNA repair protein Rad52/59/22"/>
    <property type="match status" value="2"/>
</dbReference>
<feature type="compositionally biased region" description="Gly residues" evidence="5">
    <location>
        <begin position="452"/>
        <end position="462"/>
    </location>
</feature>
<proteinExistence type="inferred from homology"/>
<evidence type="ECO:0000313" key="6">
    <source>
        <dbReference type="EMBL" id="KAF9325695.1"/>
    </source>
</evidence>
<reference evidence="6" key="1">
    <citation type="journal article" date="2020" name="Fungal Divers.">
        <title>Resolving the Mortierellaceae phylogeny through synthesis of multi-gene phylogenetics and phylogenomics.</title>
        <authorList>
            <person name="Vandepol N."/>
            <person name="Liber J."/>
            <person name="Desiro A."/>
            <person name="Na H."/>
            <person name="Kennedy M."/>
            <person name="Barry K."/>
            <person name="Grigoriev I.V."/>
            <person name="Miller A.N."/>
            <person name="O'Donnell K."/>
            <person name="Stajich J.E."/>
            <person name="Bonito G."/>
        </authorList>
    </citation>
    <scope>NUCLEOTIDE SEQUENCE</scope>
    <source>
        <strain evidence="6">NVP1</strain>
    </source>
</reference>
<feature type="compositionally biased region" description="Polar residues" evidence="5">
    <location>
        <begin position="557"/>
        <end position="578"/>
    </location>
</feature>
<feature type="region of interest" description="Disordered" evidence="5">
    <location>
        <begin position="620"/>
        <end position="655"/>
    </location>
</feature>
<feature type="compositionally biased region" description="Low complexity" evidence="5">
    <location>
        <begin position="438"/>
        <end position="449"/>
    </location>
</feature>
<dbReference type="InterPro" id="IPR007232">
    <property type="entry name" value="Rad52_Rad59_Rad22"/>
</dbReference>
<dbReference type="GO" id="GO:0005634">
    <property type="term" value="C:nucleus"/>
    <property type="evidence" value="ECO:0007669"/>
    <property type="project" value="TreeGrafter"/>
</dbReference>
<comment type="similarity">
    <text evidence="1">Belongs to the RAD52 family.</text>
</comment>
<feature type="compositionally biased region" description="Low complexity" evidence="5">
    <location>
        <begin position="463"/>
        <end position="476"/>
    </location>
</feature>
<keyword evidence="2" id="KW-0227">DNA damage</keyword>
<feature type="region of interest" description="Disordered" evidence="5">
    <location>
        <begin position="504"/>
        <end position="578"/>
    </location>
</feature>
<dbReference type="GO" id="GO:0006312">
    <property type="term" value="P:mitotic recombination"/>
    <property type="evidence" value="ECO:0007669"/>
    <property type="project" value="TreeGrafter"/>
</dbReference>
<sequence length="655" mass="70231">MQNEFGPRVPHQPQFTAPLARKRADFTPEEKTQITGDLKKYLAPEFTSRRSGPGGNQLTYIEAWRVKNMANSLFGFDGWSSTIADVTVDFLDVSNDGKVSVGVSVITRVTLKDGTTHEAKKEAASDSLKRAMTSFGNLFTCLYDKNYCRFLGQQKVDKQKFDAENVYRYPADMAKRQQQHQQQQPQPPPHPPQQQQQQTNWQGMLTLGTIKTESFRPAVGAPQNLTTLGASTGTSFSNLAQNQVAQDQDVQNQFAPNNGPQNGLQNGLQNFPQRNEVSHDDGKPLGRCGRTNAIDEFTTDCDSFDDFDDDDTLFVGLPDDLFVGADIEDAKIFQAESPRFSDLDFDFTADMIQDDSPEKPRAEPPALVRTSYVPSTPENARSKSGSGSFSRTVSSPSLVQTTPTKASSSTNGGDSVKNVPLPQYKGNLVAKPNPFAPSTASTSSSGRTSNQGGAGHTGGGQVNGRSSTPNPNSSSNQWKPQGQTTSMQRTPVNQPNVNVLRANSAAANPPKTSNLNPNTTGQGNGSFPDLSSANGVSTSSNSGIKGSTPGIIHPSARLTSTTPSNGFAKGPTSTTISNQDFNTRLVGQNSNTASGSTNTTGMNSGASSNVLIPTSTVQNGAMQPHRQTPSLITPPSFTNHPNTNLGLKRPLMTEM</sequence>
<evidence type="ECO:0000256" key="3">
    <source>
        <dbReference type="ARBA" id="ARBA00023172"/>
    </source>
</evidence>
<feature type="compositionally biased region" description="Polar residues" evidence="5">
    <location>
        <begin position="620"/>
        <end position="645"/>
    </location>
</feature>
<feature type="compositionally biased region" description="Polar residues" evidence="5">
    <location>
        <begin position="477"/>
        <end position="491"/>
    </location>
</feature>
<protein>
    <submittedName>
        <fullName evidence="6">DNA repair protein rad52</fullName>
    </submittedName>
</protein>
<dbReference type="Pfam" id="PF04098">
    <property type="entry name" value="Rad52_Rad22"/>
    <property type="match status" value="1"/>
</dbReference>
<feature type="compositionally biased region" description="Low complexity" evidence="5">
    <location>
        <begin position="531"/>
        <end position="543"/>
    </location>
</feature>
<dbReference type="GO" id="GO:0045002">
    <property type="term" value="P:double-strand break repair via single-strand annealing"/>
    <property type="evidence" value="ECO:0007669"/>
    <property type="project" value="TreeGrafter"/>
</dbReference>
<name>A0A9P5VIH5_9FUNG</name>
<organism evidence="6 7">
    <name type="scientific">Podila minutissima</name>
    <dbReference type="NCBI Taxonomy" id="64525"/>
    <lineage>
        <taxon>Eukaryota</taxon>
        <taxon>Fungi</taxon>
        <taxon>Fungi incertae sedis</taxon>
        <taxon>Mucoromycota</taxon>
        <taxon>Mortierellomycotina</taxon>
        <taxon>Mortierellomycetes</taxon>
        <taxon>Mortierellales</taxon>
        <taxon>Mortierellaceae</taxon>
        <taxon>Podila</taxon>
    </lineage>
</organism>
<feature type="region of interest" description="Disordered" evidence="5">
    <location>
        <begin position="352"/>
        <end position="491"/>
    </location>
</feature>
<feature type="region of interest" description="Disordered" evidence="5">
    <location>
        <begin position="173"/>
        <end position="199"/>
    </location>
</feature>
<gene>
    <name evidence="6" type="primary">RAD52</name>
    <name evidence="6" type="ORF">BG006_010825</name>
</gene>
<feature type="compositionally biased region" description="Low complexity" evidence="5">
    <location>
        <begin position="382"/>
        <end position="397"/>
    </location>
</feature>
<feature type="compositionally biased region" description="Polar residues" evidence="5">
    <location>
        <begin position="398"/>
        <end position="413"/>
    </location>
</feature>
<accession>A0A9P5VIH5</accession>
<keyword evidence="3" id="KW-0233">DNA recombination</keyword>